<dbReference type="InterPro" id="IPR041542">
    <property type="entry name" value="GH43_C2"/>
</dbReference>
<name>A0A6P1M5W8_9BACT</name>
<organism evidence="2 3">
    <name type="scientific">Tichowtungia aerotolerans</name>
    <dbReference type="NCBI Taxonomy" id="2697043"/>
    <lineage>
        <taxon>Bacteria</taxon>
        <taxon>Pseudomonadati</taxon>
        <taxon>Kiritimatiellota</taxon>
        <taxon>Tichowtungiia</taxon>
        <taxon>Tichowtungiales</taxon>
        <taxon>Tichowtungiaceae</taxon>
        <taxon>Tichowtungia</taxon>
    </lineage>
</organism>
<evidence type="ECO:0000313" key="3">
    <source>
        <dbReference type="Proteomes" id="UP000464954"/>
    </source>
</evidence>
<evidence type="ECO:0000313" key="2">
    <source>
        <dbReference type="EMBL" id="QHI68393.1"/>
    </source>
</evidence>
<accession>A0A6P1M5W8</accession>
<reference evidence="2 3" key="1">
    <citation type="submission" date="2020-01" db="EMBL/GenBank/DDBJ databases">
        <title>Ponticoccus aerotolerans gen. nov., sp. nov., an anaerobic bacterium and proposal of Ponticoccusceae fam. nov., Ponticoccusles ord. nov. and Ponticoccuse classis nov. in the phylum Kiritimatiellaeota.</title>
        <authorList>
            <person name="Zhou L.Y."/>
            <person name="Du Z.J."/>
        </authorList>
    </citation>
    <scope>NUCLEOTIDE SEQUENCE [LARGE SCALE GENOMIC DNA]</scope>
    <source>
        <strain evidence="2 3">S-5007</strain>
    </source>
</reference>
<feature type="domain" description="Beta-xylosidase C-terminal Concanavalin A-like" evidence="1">
    <location>
        <begin position="98"/>
        <end position="216"/>
    </location>
</feature>
<gene>
    <name evidence="2" type="ORF">GT409_02615</name>
</gene>
<evidence type="ECO:0000259" key="1">
    <source>
        <dbReference type="Pfam" id="PF17851"/>
    </source>
</evidence>
<dbReference type="Proteomes" id="UP000464954">
    <property type="component" value="Chromosome"/>
</dbReference>
<dbReference type="AlphaFoldDB" id="A0A6P1M5W8"/>
<dbReference type="EMBL" id="CP047593">
    <property type="protein sequence ID" value="QHI68393.1"/>
    <property type="molecule type" value="Genomic_DNA"/>
</dbReference>
<dbReference type="KEGG" id="taer:GT409_02615"/>
<dbReference type="Pfam" id="PF17851">
    <property type="entry name" value="GH43_C2"/>
    <property type="match status" value="1"/>
</dbReference>
<dbReference type="RefSeq" id="WP_160626671.1">
    <property type="nucleotide sequence ID" value="NZ_CP047593.1"/>
</dbReference>
<dbReference type="Gene3D" id="2.60.120.560">
    <property type="entry name" value="Exo-inulinase, domain 1"/>
    <property type="match status" value="1"/>
</dbReference>
<sequence>MKTYITGGVVLLMVAGFWAEGGVLDDFNRVDTDYSVDSGTIGNEWESTGSVTWTIQNGMLSADHNVSGEYAFYNRSEEICKEGTGGFEICADVIGMFGGAWAGVVFNYQNPDNFYAIRFQAGTQTYQFVKVVNGRISAAVSRKDASCQFAVGAAYRIKVICREPYKISFEITEAGESTVLNPTTVGTDRAGAFKGGYAGVYVRSAPGSARPDALFDNLSATVLAAQSVE</sequence>
<protein>
    <recommendedName>
        <fullName evidence="1">Beta-xylosidase C-terminal Concanavalin A-like domain-containing protein</fullName>
    </recommendedName>
</protein>
<proteinExistence type="predicted"/>
<keyword evidence="3" id="KW-1185">Reference proteome</keyword>